<evidence type="ECO:0000313" key="1">
    <source>
        <dbReference type="EMBL" id="TCO79421.1"/>
    </source>
</evidence>
<keyword evidence="2" id="KW-1185">Reference proteome</keyword>
<accession>A0A4R2KXS9</accession>
<dbReference type="EMBL" id="SLWV01000002">
    <property type="protein sequence ID" value="TCO79421.1"/>
    <property type="molecule type" value="Genomic_DNA"/>
</dbReference>
<dbReference type="OrthoDB" id="5480418at2"/>
<protein>
    <submittedName>
        <fullName evidence="1">Histidine kinase/DNA gyrase B/HSP90-like ATPase</fullName>
    </submittedName>
</protein>
<keyword evidence="1" id="KW-0418">Kinase</keyword>
<name>A0A4R2KXS9_9FIRM</name>
<dbReference type="Pfam" id="PF13589">
    <property type="entry name" value="HATPase_c_3"/>
    <property type="match status" value="1"/>
</dbReference>
<gene>
    <name evidence="1" type="ORF">EV214_102140</name>
</gene>
<reference evidence="1 2" key="1">
    <citation type="submission" date="2019-03" db="EMBL/GenBank/DDBJ databases">
        <title>Genomic Encyclopedia of Type Strains, Phase IV (KMG-IV): sequencing the most valuable type-strain genomes for metagenomic binning, comparative biology and taxonomic classification.</title>
        <authorList>
            <person name="Goeker M."/>
        </authorList>
    </citation>
    <scope>NUCLEOTIDE SEQUENCE [LARGE SCALE GENOMIC DNA]</scope>
    <source>
        <strain evidence="1 2">DSM 102940</strain>
    </source>
</reference>
<dbReference type="Proteomes" id="UP000294919">
    <property type="component" value="Unassembled WGS sequence"/>
</dbReference>
<dbReference type="GO" id="GO:0016301">
    <property type="term" value="F:kinase activity"/>
    <property type="evidence" value="ECO:0007669"/>
    <property type="project" value="UniProtKB-KW"/>
</dbReference>
<dbReference type="AlphaFoldDB" id="A0A4R2KXS9"/>
<evidence type="ECO:0000313" key="2">
    <source>
        <dbReference type="Proteomes" id="UP000294919"/>
    </source>
</evidence>
<proteinExistence type="predicted"/>
<dbReference type="Gene3D" id="3.30.565.10">
    <property type="entry name" value="Histidine kinase-like ATPase, C-terminal domain"/>
    <property type="match status" value="1"/>
</dbReference>
<dbReference type="SUPFAM" id="SSF55874">
    <property type="entry name" value="ATPase domain of HSP90 chaperone/DNA topoisomerase II/histidine kinase"/>
    <property type="match status" value="1"/>
</dbReference>
<dbReference type="InterPro" id="IPR036890">
    <property type="entry name" value="HATPase_C_sf"/>
</dbReference>
<comment type="caution">
    <text evidence="1">The sequence shown here is derived from an EMBL/GenBank/DDBJ whole genome shotgun (WGS) entry which is preliminary data.</text>
</comment>
<sequence length="543" mass="63268">MNFYKPQVKDISLFREIAKNIVNPLEVLREAISNCHDAEAKTISIIIYRNKEGKFVLEIQDDGKGMNFDNIHKFFNLGDSMKTKLGIGEKGLGTKTFFKSEGITLYTQTRNNEAYKAIMNEPWDNLCKGILPKYTVEKIDAVSGKGGTIILIEGYVIDNPEKYFNFNTIKDYILWFTAAGSFKTYFANYSELHKYVHNMQIAPRVFLEDRMLGIKEEIGGVHQFCPPQENPKVDISEQIYIRSVNYCRHFGPFHRATNINGEYVSFQMYGTISGINCRKKVAKLRKGETLKSRFGIYLAKDFILFVKKQNLMTDPNYHHYHLIINSQAFELTADRNNISNEDDPKVKWIFEEAKKIICGDIMPLAEKGYFKLRKEEEEEDGIKDKRRRLKMRLECFDKIDDLLINELSIVKKPDNESQVVILFTEILGNEKGKNLVKHINKIGHYSHQSTTDMICLNYSDEKVLVEIEYKLSSLFKHDHPYETFDYVVCWEVDLDMNEKKKLRDGNILCLIQENEEWILKYGTQKVIPIIELKMIVNNFKNNC</sequence>
<organism evidence="1 2">
    <name type="scientific">Marinisporobacter balticus</name>
    <dbReference type="NCBI Taxonomy" id="2018667"/>
    <lineage>
        <taxon>Bacteria</taxon>
        <taxon>Bacillati</taxon>
        <taxon>Bacillota</taxon>
        <taxon>Clostridia</taxon>
        <taxon>Peptostreptococcales</taxon>
        <taxon>Thermotaleaceae</taxon>
        <taxon>Marinisporobacter</taxon>
    </lineage>
</organism>
<dbReference type="RefSeq" id="WP_132242292.1">
    <property type="nucleotide sequence ID" value="NZ_SLWV01000002.1"/>
</dbReference>
<keyword evidence="1" id="KW-0808">Transferase</keyword>